<evidence type="ECO:0000256" key="1">
    <source>
        <dbReference type="SAM" id="MobiDB-lite"/>
    </source>
</evidence>
<keyword evidence="2" id="KW-0472">Membrane</keyword>
<dbReference type="Proteomes" id="UP001597036">
    <property type="component" value="Unassembled WGS sequence"/>
</dbReference>
<accession>A0ABW2Y4T5</accession>
<sequence>MGNVLTIIFWLAVVIGIIYFVVQWAKSDAVINNQASGLSSVERDRDESKSRTPRMAGTPVSYTPQEDIHEVAAQERAQAVEDSTQEAPVYLGDNSSVVPVHLK</sequence>
<feature type="compositionally biased region" description="Basic and acidic residues" evidence="1">
    <location>
        <begin position="41"/>
        <end position="50"/>
    </location>
</feature>
<keyword evidence="2" id="KW-1133">Transmembrane helix</keyword>
<evidence type="ECO:0000313" key="3">
    <source>
        <dbReference type="EMBL" id="MFD0704494.1"/>
    </source>
</evidence>
<proteinExistence type="predicted"/>
<comment type="caution">
    <text evidence="3">The sequence shown here is derived from an EMBL/GenBank/DDBJ whole genome shotgun (WGS) entry which is preliminary data.</text>
</comment>
<dbReference type="EMBL" id="JBHTHQ010000012">
    <property type="protein sequence ID" value="MFD0704494.1"/>
    <property type="molecule type" value="Genomic_DNA"/>
</dbReference>
<keyword evidence="2" id="KW-0812">Transmembrane</keyword>
<reference evidence="4" key="1">
    <citation type="journal article" date="2019" name="Int. J. Syst. Evol. Microbiol.">
        <title>The Global Catalogue of Microorganisms (GCM) 10K type strain sequencing project: providing services to taxonomists for standard genome sequencing and annotation.</title>
        <authorList>
            <consortium name="The Broad Institute Genomics Platform"/>
            <consortium name="The Broad Institute Genome Sequencing Center for Infectious Disease"/>
            <person name="Wu L."/>
            <person name="Ma J."/>
        </authorList>
    </citation>
    <scope>NUCLEOTIDE SEQUENCE [LARGE SCALE GENOMIC DNA]</scope>
    <source>
        <strain evidence="4">CCM 8604</strain>
    </source>
</reference>
<keyword evidence="4" id="KW-1185">Reference proteome</keyword>
<gene>
    <name evidence="3" type="ORF">ACFQY8_01850</name>
</gene>
<organism evidence="3 4">
    <name type="scientific">Alloscardovia venturai</name>
    <dbReference type="NCBI Taxonomy" id="1769421"/>
    <lineage>
        <taxon>Bacteria</taxon>
        <taxon>Bacillati</taxon>
        <taxon>Actinomycetota</taxon>
        <taxon>Actinomycetes</taxon>
        <taxon>Bifidobacteriales</taxon>
        <taxon>Bifidobacteriaceae</taxon>
        <taxon>Alloscardovia</taxon>
    </lineage>
</organism>
<feature type="transmembrane region" description="Helical" evidence="2">
    <location>
        <begin position="7"/>
        <end position="25"/>
    </location>
</feature>
<evidence type="ECO:0000313" key="4">
    <source>
        <dbReference type="Proteomes" id="UP001597036"/>
    </source>
</evidence>
<feature type="region of interest" description="Disordered" evidence="1">
    <location>
        <begin position="35"/>
        <end position="61"/>
    </location>
</feature>
<dbReference type="RefSeq" id="WP_377938040.1">
    <property type="nucleotide sequence ID" value="NZ_JBHTHQ010000012.1"/>
</dbReference>
<name>A0ABW2Y4T5_9BIFI</name>
<evidence type="ECO:0000256" key="2">
    <source>
        <dbReference type="SAM" id="Phobius"/>
    </source>
</evidence>
<protein>
    <submittedName>
        <fullName evidence="3">Uncharacterized protein</fullName>
    </submittedName>
</protein>